<dbReference type="EMBL" id="MF459646">
    <property type="protein sequence ID" value="ASU03620.1"/>
    <property type="molecule type" value="Genomic_DNA"/>
</dbReference>
<accession>A0A223LI16</accession>
<dbReference type="Proteomes" id="UP000225553">
    <property type="component" value="Segment"/>
</dbReference>
<evidence type="ECO:0000313" key="1">
    <source>
        <dbReference type="EMBL" id="ASU03620.1"/>
    </source>
</evidence>
<protein>
    <submittedName>
        <fullName evidence="1">Putative DNA directed RNA polymerase beta subunit</fullName>
    </submittedName>
</protein>
<gene>
    <name evidence="1" type="ORF">RISINGSUN_50</name>
</gene>
<dbReference type="OrthoDB" id="4480at10239"/>
<name>A0A223LI16_9CAUD</name>
<sequence>MKKIDYLKHTFEQKAYNEKAFLQSIISIQLEDIESAGEFKKIPYALYLEGGKYWYLEGTHPVEIEHTEDAPLFFIDEPISLPGDFHPCLRGKATETTFGIFLFNVVLLWEVFGELVPYHNGEFTKDFVCDTLRELMVDNPEEGQEVPEGKAPVDICVTKFSAHCNFLEGLSLFFVRCSSIDALTVPKEVLALRDKLFAENKDKLDDPVVFTGIIDQVVKLDYEIQMKGASNTFYIEKKFIDNSRKRMFIAFGAEYNAETGRFVSLTNSLDEGWDVSEMANYINTAIEGSYNRGKATGEGGARVKETLRLVGRVRADNPDCQSPVGEEVVLTKSNKKWWTGSYYINSKGQAELITKENVDSLLGRPLKIRVPQFCIEKDGNYCKTCLGTGLGMYTTRVSADVVRVPTNMMLSRMKAVHVAGLSNTTLDLKAALQQ</sequence>
<keyword evidence="2" id="KW-1185">Reference proteome</keyword>
<organism evidence="1 2">
    <name type="scientific">Erwinia phage vB_EamM_RisingSun</name>
    <dbReference type="NCBI Taxonomy" id="2026080"/>
    <lineage>
        <taxon>Viruses</taxon>
        <taxon>Duplodnaviria</taxon>
        <taxon>Heunggongvirae</taxon>
        <taxon>Uroviricota</taxon>
        <taxon>Caudoviricetes</taxon>
        <taxon>Chimalliviridae</taxon>
        <taxon>Risingsunvirus</taxon>
        <taxon>Risingsunvirus risingsun</taxon>
    </lineage>
</organism>
<evidence type="ECO:0000313" key="2">
    <source>
        <dbReference type="Proteomes" id="UP000225553"/>
    </source>
</evidence>
<proteinExistence type="predicted"/>
<reference evidence="2" key="1">
    <citation type="submission" date="2017-07" db="EMBL/GenBank/DDBJ databases">
        <authorList>
            <person name="Putnam M.J."/>
            <person name="Sharma R."/>
            <person name="Kruger J.L."/>
            <person name="Berg J.A."/>
            <person name="Payne A.M."/>
            <person name="Fajardo C.P."/>
            <person name="Breakwell D.P."/>
            <person name="Hope S."/>
            <person name="Grose J.H."/>
        </authorList>
    </citation>
    <scope>NUCLEOTIDE SEQUENCE [LARGE SCALE GENOMIC DNA]</scope>
</reference>